<sequence>METTTCEEKHLEKLDLDAPLMSTRRLCSHTSATSNSIQTKEISRRVPFLWERTAGVPFVNSKEEEVEDDDEEEEEILPPKPPPGRHRSLSAEEIIKVEDDTSEYDEDEVFLDALENLSISESMSSFRRSPSFIMDRFLPAANAIAASSSTFQQAPKKMKRRRAPYSHPHEQRSPEWLKKPRLKQQQCTHASTNSKLELQQCVPRSQSPSKACGLMLFFPWSLKNNLCGFKSATPPVRCRSPMSVSVSVRGSLRCSNDQMVRWKNDGDDKMSSKACQSPGWGLPFLNSSNKVSKRTRFADDEMKERGRSLMFNPPQLKPPTDSWLQHALTKKLK</sequence>
<proteinExistence type="predicted"/>
<reference evidence="2" key="1">
    <citation type="journal article" date="2022" name="Nat. Commun.">
        <title>Chromosome evolution and the genetic basis of agronomically important traits in greater yam.</title>
        <authorList>
            <person name="Bredeson J.V."/>
            <person name="Lyons J.B."/>
            <person name="Oniyinde I.O."/>
            <person name="Okereke N.R."/>
            <person name="Kolade O."/>
            <person name="Nnabue I."/>
            <person name="Nwadili C.O."/>
            <person name="Hribova E."/>
            <person name="Parker M."/>
            <person name="Nwogha J."/>
            <person name="Shu S."/>
            <person name="Carlson J."/>
            <person name="Kariba R."/>
            <person name="Muthemba S."/>
            <person name="Knop K."/>
            <person name="Barton G.J."/>
            <person name="Sherwood A.V."/>
            <person name="Lopez-Montes A."/>
            <person name="Asiedu R."/>
            <person name="Jamnadass R."/>
            <person name="Muchugi A."/>
            <person name="Goodstein D."/>
            <person name="Egesi C.N."/>
            <person name="Featherston J."/>
            <person name="Asfaw A."/>
            <person name="Simpson G.G."/>
            <person name="Dolezel J."/>
            <person name="Hendre P.S."/>
            <person name="Van Deynze A."/>
            <person name="Kumar P.L."/>
            <person name="Obidiegwu J.E."/>
            <person name="Bhattacharjee R."/>
            <person name="Rokhsar D.S."/>
        </authorList>
    </citation>
    <scope>NUCLEOTIDE SEQUENCE [LARGE SCALE GENOMIC DNA]</scope>
    <source>
        <strain evidence="2">cv. TDa95/00328</strain>
    </source>
</reference>
<protein>
    <submittedName>
        <fullName evidence="1">Uncharacterized protein</fullName>
    </submittedName>
</protein>
<comment type="caution">
    <text evidence="1">The sequence shown here is derived from an EMBL/GenBank/DDBJ whole genome shotgun (WGS) entry which is preliminary data.</text>
</comment>
<name>A0ACB7U908_DIOAL</name>
<evidence type="ECO:0000313" key="2">
    <source>
        <dbReference type="Proteomes" id="UP000827976"/>
    </source>
</evidence>
<accession>A0ACB7U908</accession>
<keyword evidence="2" id="KW-1185">Reference proteome</keyword>
<dbReference type="Proteomes" id="UP000827976">
    <property type="component" value="Chromosome 18"/>
</dbReference>
<dbReference type="EMBL" id="CM037028">
    <property type="protein sequence ID" value="KAH7656757.1"/>
    <property type="molecule type" value="Genomic_DNA"/>
</dbReference>
<gene>
    <name evidence="1" type="ORF">IHE45_18G093700</name>
</gene>
<organism evidence="1 2">
    <name type="scientific">Dioscorea alata</name>
    <name type="common">Purple yam</name>
    <dbReference type="NCBI Taxonomy" id="55571"/>
    <lineage>
        <taxon>Eukaryota</taxon>
        <taxon>Viridiplantae</taxon>
        <taxon>Streptophyta</taxon>
        <taxon>Embryophyta</taxon>
        <taxon>Tracheophyta</taxon>
        <taxon>Spermatophyta</taxon>
        <taxon>Magnoliopsida</taxon>
        <taxon>Liliopsida</taxon>
        <taxon>Dioscoreales</taxon>
        <taxon>Dioscoreaceae</taxon>
        <taxon>Dioscorea</taxon>
    </lineage>
</organism>
<evidence type="ECO:0000313" key="1">
    <source>
        <dbReference type="EMBL" id="KAH7656757.1"/>
    </source>
</evidence>